<sequence>MKFSRNNSCMGITWAFNALVKHHTEINNMYWSFVPAWSFTNYMARKNSDATPEALFHASGPDVHRLDHSIPNFIRNSELLANWVRLSVLLSALSYFEIYMKKVVTLSLMSDPAVRLGRSGVIEGVSWIKSGLQDDLDSLVTPCLKGEWNSRIQAYKRLFKVAPASLEAEKDKLDAMRVLRNKVGHSYGRNLKVEILETTIAPMSSLSEAGLKECLELVFNVARDIDAHLLSNHIGCFEEALFFHRLRGQLRGIQCLDEAKYLRKAMARELDGRTPGSSYCRGLVSFYHSC</sequence>
<proteinExistence type="predicted"/>
<gene>
    <name evidence="1" type="ORF">QEK83_003018</name>
</gene>
<evidence type="ECO:0000313" key="1">
    <source>
        <dbReference type="EMBL" id="EKT4442338.1"/>
    </source>
</evidence>
<evidence type="ECO:0000313" key="2">
    <source>
        <dbReference type="Proteomes" id="UP001214521"/>
    </source>
</evidence>
<organism evidence="1 2">
    <name type="scientific">Stenotrophomonas maltophilia</name>
    <name type="common">Pseudomonas maltophilia</name>
    <name type="synonym">Xanthomonas maltophilia</name>
    <dbReference type="NCBI Taxonomy" id="40324"/>
    <lineage>
        <taxon>Bacteria</taxon>
        <taxon>Pseudomonadati</taxon>
        <taxon>Pseudomonadota</taxon>
        <taxon>Gammaproteobacteria</taxon>
        <taxon>Lysobacterales</taxon>
        <taxon>Lysobacteraceae</taxon>
        <taxon>Stenotrophomonas</taxon>
        <taxon>Stenotrophomonas maltophilia group</taxon>
    </lineage>
</organism>
<dbReference type="RefSeq" id="WP_164158997.1">
    <property type="nucleotide sequence ID" value="NZ_JBFCWN010000065.1"/>
</dbReference>
<dbReference type="AlphaFoldDB" id="A0AAI9G0R1"/>
<protein>
    <recommendedName>
        <fullName evidence="3">Apea-like HEPN domain-containing protein</fullName>
    </recommendedName>
</protein>
<accession>A0AAI9G0R1</accession>
<reference evidence="1" key="1">
    <citation type="submission" date="2022-07" db="EMBL/GenBank/DDBJ databases">
        <authorList>
            <consortium name="Clinical and Environmental Microbiology Branch: Whole genome sequencing antimicrobial resistance pathogens in the healthcare setting"/>
        </authorList>
    </citation>
    <scope>NUCLEOTIDE SEQUENCE</scope>
    <source>
        <strain evidence="1">Stenotrophomonas_maltophilia_2021CK-00905</strain>
    </source>
</reference>
<name>A0AAI9G0R1_STEMA</name>
<dbReference type="Proteomes" id="UP001214521">
    <property type="component" value="Unassembled WGS sequence"/>
</dbReference>
<dbReference type="EMBL" id="ABLOMU010000038">
    <property type="protein sequence ID" value="EKT4442338.1"/>
    <property type="molecule type" value="Genomic_DNA"/>
</dbReference>
<evidence type="ECO:0008006" key="3">
    <source>
        <dbReference type="Google" id="ProtNLM"/>
    </source>
</evidence>
<comment type="caution">
    <text evidence="1">The sequence shown here is derived from an EMBL/GenBank/DDBJ whole genome shotgun (WGS) entry which is preliminary data.</text>
</comment>